<evidence type="ECO:0000256" key="1">
    <source>
        <dbReference type="SAM" id="Phobius"/>
    </source>
</evidence>
<feature type="transmembrane region" description="Helical" evidence="1">
    <location>
        <begin position="35"/>
        <end position="56"/>
    </location>
</feature>
<keyword evidence="1" id="KW-0812">Transmembrane</keyword>
<dbReference type="InterPro" id="IPR009936">
    <property type="entry name" value="DUF1468"/>
</dbReference>
<feature type="transmembrane region" description="Helical" evidence="1">
    <location>
        <begin position="77"/>
        <end position="94"/>
    </location>
</feature>
<accession>A0A1Y0D1I5</accession>
<feature type="domain" description="DUF1468" evidence="2">
    <location>
        <begin position="7"/>
        <end position="146"/>
    </location>
</feature>
<organism evidence="3 4">
    <name type="scientific">Oceanisphaera profunda</name>
    <dbReference type="NCBI Taxonomy" id="1416627"/>
    <lineage>
        <taxon>Bacteria</taxon>
        <taxon>Pseudomonadati</taxon>
        <taxon>Pseudomonadota</taxon>
        <taxon>Gammaproteobacteria</taxon>
        <taxon>Aeromonadales</taxon>
        <taxon>Aeromonadaceae</taxon>
        <taxon>Oceanisphaera</taxon>
    </lineage>
</organism>
<keyword evidence="1" id="KW-0472">Membrane</keyword>
<evidence type="ECO:0000313" key="3">
    <source>
        <dbReference type="EMBL" id="ART81380.1"/>
    </source>
</evidence>
<feature type="transmembrane region" description="Helical" evidence="1">
    <location>
        <begin position="123"/>
        <end position="142"/>
    </location>
</feature>
<dbReference type="RefSeq" id="WP_087034464.1">
    <property type="nucleotide sequence ID" value="NZ_CP021377.1"/>
</dbReference>
<gene>
    <name evidence="3" type="ORF">CBP31_00980</name>
</gene>
<evidence type="ECO:0000259" key="2">
    <source>
        <dbReference type="Pfam" id="PF07331"/>
    </source>
</evidence>
<proteinExistence type="predicted"/>
<dbReference type="AlphaFoldDB" id="A0A1Y0D1I5"/>
<name>A0A1Y0D1I5_9GAMM</name>
<dbReference type="Proteomes" id="UP000243937">
    <property type="component" value="Chromosome"/>
</dbReference>
<dbReference type="Pfam" id="PF07331">
    <property type="entry name" value="TctB"/>
    <property type="match status" value="1"/>
</dbReference>
<protein>
    <recommendedName>
        <fullName evidence="2">DUF1468 domain-containing protein</fullName>
    </recommendedName>
</protein>
<reference evidence="3 4" key="1">
    <citation type="journal article" date="2014" name="Int. J. Syst. Evol. Microbiol.">
        <title>Oceanisphaera profunda sp. nov., a marine bacterium isolated from deep-sea sediment, and emended description of the genus Oceanisphaera.</title>
        <authorList>
            <person name="Xu Z."/>
            <person name="Zhang X.Y."/>
            <person name="Su H.N."/>
            <person name="Yu Z.C."/>
            <person name="Liu C."/>
            <person name="Li H."/>
            <person name="Chen X.L."/>
            <person name="Song X.Y."/>
            <person name="Xie B.B."/>
            <person name="Qin Q.L."/>
            <person name="Zhou B.C."/>
            <person name="Shi M."/>
            <person name="Huang Y."/>
            <person name="Zhang Y.Z."/>
        </authorList>
    </citation>
    <scope>NUCLEOTIDE SEQUENCE [LARGE SCALE GENOMIC DNA]</scope>
    <source>
        <strain evidence="3 4">SM1222</strain>
    </source>
</reference>
<evidence type="ECO:0000313" key="4">
    <source>
        <dbReference type="Proteomes" id="UP000243937"/>
    </source>
</evidence>
<keyword evidence="1" id="KW-1133">Transmembrane helix</keyword>
<sequence>MRSNDKITGLVTVLFGVLVITNSRGLVNLPQQEYGAGTFPVVIGVLLIAFGGLLTVRGLRNNGPWMVWANEVPIIRFYLTLLAIVAAIIVYILLTPVLGFPVVATVLLSLLLYFFYRPSWTISIITAVVSTAVIWGVFGRLLQVPLELGILEKVIY</sequence>
<dbReference type="OrthoDB" id="6174504at2"/>
<keyword evidence="4" id="KW-1185">Reference proteome</keyword>
<dbReference type="EMBL" id="CP021377">
    <property type="protein sequence ID" value="ART81380.1"/>
    <property type="molecule type" value="Genomic_DNA"/>
</dbReference>
<feature type="transmembrane region" description="Helical" evidence="1">
    <location>
        <begin position="100"/>
        <end position="116"/>
    </location>
</feature>
<dbReference type="KEGG" id="opf:CBP31_00980"/>